<feature type="coiled-coil region" evidence="1">
    <location>
        <begin position="21"/>
        <end position="83"/>
    </location>
</feature>
<name>A0A9P0MHI3_ACAOB</name>
<proteinExistence type="predicted"/>
<dbReference type="AlphaFoldDB" id="A0A9P0MHI3"/>
<gene>
    <name evidence="2" type="ORF">ACAOBT_LOCUS32963</name>
</gene>
<protein>
    <submittedName>
        <fullName evidence="2">Uncharacterized protein</fullName>
    </submittedName>
</protein>
<dbReference type="EMBL" id="CAKOFQ010008209">
    <property type="protein sequence ID" value="CAH2012685.1"/>
    <property type="molecule type" value="Genomic_DNA"/>
</dbReference>
<accession>A0A9P0MHI3</accession>
<organism evidence="2 3">
    <name type="scientific">Acanthoscelides obtectus</name>
    <name type="common">Bean weevil</name>
    <name type="synonym">Bruchus obtectus</name>
    <dbReference type="NCBI Taxonomy" id="200917"/>
    <lineage>
        <taxon>Eukaryota</taxon>
        <taxon>Metazoa</taxon>
        <taxon>Ecdysozoa</taxon>
        <taxon>Arthropoda</taxon>
        <taxon>Hexapoda</taxon>
        <taxon>Insecta</taxon>
        <taxon>Pterygota</taxon>
        <taxon>Neoptera</taxon>
        <taxon>Endopterygota</taxon>
        <taxon>Coleoptera</taxon>
        <taxon>Polyphaga</taxon>
        <taxon>Cucujiformia</taxon>
        <taxon>Chrysomeloidea</taxon>
        <taxon>Chrysomelidae</taxon>
        <taxon>Bruchinae</taxon>
        <taxon>Bruchini</taxon>
        <taxon>Acanthoscelides</taxon>
    </lineage>
</organism>
<dbReference type="Proteomes" id="UP001152888">
    <property type="component" value="Unassembled WGS sequence"/>
</dbReference>
<sequence>MTSSNDLSNTELLSKLVELIKKESNSVKSEIKQEIQEIKLENAKILYLVKQQDEKLELLEKSYKKLEQQNLQLERAVRKNNILVFGLEVDSKTANLADIATGKLNDL</sequence>
<keyword evidence="3" id="KW-1185">Reference proteome</keyword>
<keyword evidence="1" id="KW-0175">Coiled coil</keyword>
<evidence type="ECO:0000313" key="2">
    <source>
        <dbReference type="EMBL" id="CAH2012685.1"/>
    </source>
</evidence>
<comment type="caution">
    <text evidence="2">The sequence shown here is derived from an EMBL/GenBank/DDBJ whole genome shotgun (WGS) entry which is preliminary data.</text>
</comment>
<evidence type="ECO:0000256" key="1">
    <source>
        <dbReference type="SAM" id="Coils"/>
    </source>
</evidence>
<evidence type="ECO:0000313" key="3">
    <source>
        <dbReference type="Proteomes" id="UP001152888"/>
    </source>
</evidence>
<dbReference type="OrthoDB" id="6774375at2759"/>
<reference evidence="2" key="1">
    <citation type="submission" date="2022-03" db="EMBL/GenBank/DDBJ databases">
        <authorList>
            <person name="Sayadi A."/>
        </authorList>
    </citation>
    <scope>NUCLEOTIDE SEQUENCE</scope>
</reference>